<proteinExistence type="predicted"/>
<evidence type="ECO:0000256" key="1">
    <source>
        <dbReference type="ARBA" id="ARBA00022801"/>
    </source>
</evidence>
<reference evidence="3 4" key="1">
    <citation type="submission" date="2019-12" db="EMBL/GenBank/DDBJ databases">
        <title>Comparative genomics gives insights into the taxonomy of the Azoarcus-Aromatoleum group and reveals separate origins of nif in the plant-associated Azoarcus and non-plant-associated Aromatoleum sub-groups.</title>
        <authorList>
            <person name="Lafos M."/>
            <person name="Maluk M."/>
            <person name="Batista M."/>
            <person name="Junghare M."/>
            <person name="Carmona M."/>
            <person name="Faoro H."/>
            <person name="Cruz L.M."/>
            <person name="Battistoni F."/>
            <person name="De Souza E."/>
            <person name="Pedrosa F."/>
            <person name="Chen W.-M."/>
            <person name="Poole P.S."/>
            <person name="Dixon R.A."/>
            <person name="James E.K."/>
        </authorList>
    </citation>
    <scope>NUCLEOTIDE SEQUENCE [LARGE SCALE GENOMIC DNA]</scope>
    <source>
        <strain evidence="3 4">ToN1</strain>
    </source>
</reference>
<dbReference type="GO" id="GO:0016787">
    <property type="term" value="F:hydrolase activity"/>
    <property type="evidence" value="ECO:0007669"/>
    <property type="project" value="UniProtKB-KW"/>
</dbReference>
<keyword evidence="1 3" id="KW-0378">Hydrolase</keyword>
<accession>A0ABX1MSM9</accession>
<dbReference type="InterPro" id="IPR050261">
    <property type="entry name" value="FrsA_esterase"/>
</dbReference>
<name>A0ABX1MSM9_9RHOO</name>
<dbReference type="PANTHER" id="PTHR22946:SF9">
    <property type="entry name" value="POLYKETIDE TRANSFERASE AF380"/>
    <property type="match status" value="1"/>
</dbReference>
<comment type="caution">
    <text evidence="3">The sequence shown here is derived from an EMBL/GenBank/DDBJ whole genome shotgun (WGS) entry which is preliminary data.</text>
</comment>
<evidence type="ECO:0000259" key="2">
    <source>
        <dbReference type="Pfam" id="PF12146"/>
    </source>
</evidence>
<keyword evidence="4" id="KW-1185">Reference proteome</keyword>
<dbReference type="Gene3D" id="3.40.50.1820">
    <property type="entry name" value="alpha/beta hydrolase"/>
    <property type="match status" value="1"/>
</dbReference>
<dbReference type="Pfam" id="PF12146">
    <property type="entry name" value="Hydrolase_4"/>
    <property type="match status" value="1"/>
</dbReference>
<feature type="domain" description="Serine aminopeptidase S33" evidence="2">
    <location>
        <begin position="78"/>
        <end position="192"/>
    </location>
</feature>
<dbReference type="InterPro" id="IPR022742">
    <property type="entry name" value="Hydrolase_4"/>
</dbReference>
<sequence length="292" mass="31036">MTLVTALLLLAGTAAVLVTLRAAVHYAIRASLAAPRVRETETPAARGLAFETVRIPTANGRLLHAWLIPAEAAGRAPAVVIVHGWGGNAQMMLPLAGPLHRAGFATLLIDARCHGLSDADSFASLPRFAEDASHACDWLAGRAEIDPQRIALLGHSVGAGAVLLAAARRRDVAAVVSVAAFAHPQEMMNRWLAGRHLPGIVARYILGHVERTIAHRFDDIAPLRSITRLDCPVLLVHGEQDTVVPPADARRIHAAARPGAVELLSLPGDHESFVDMEREIAGVVAFLQRAGL</sequence>
<dbReference type="PANTHER" id="PTHR22946">
    <property type="entry name" value="DIENELACTONE HYDROLASE DOMAIN-CONTAINING PROTEIN-RELATED"/>
    <property type="match status" value="1"/>
</dbReference>
<dbReference type="InterPro" id="IPR029058">
    <property type="entry name" value="AB_hydrolase_fold"/>
</dbReference>
<dbReference type="Proteomes" id="UP000652074">
    <property type="component" value="Unassembled WGS sequence"/>
</dbReference>
<evidence type="ECO:0000313" key="4">
    <source>
        <dbReference type="Proteomes" id="UP000652074"/>
    </source>
</evidence>
<protein>
    <submittedName>
        <fullName evidence="3">Alpha/beta fold hydrolase</fullName>
    </submittedName>
</protein>
<organism evidence="3 4">
    <name type="scientific">Aromatoleum petrolei</name>
    <dbReference type="NCBI Taxonomy" id="76116"/>
    <lineage>
        <taxon>Bacteria</taxon>
        <taxon>Pseudomonadati</taxon>
        <taxon>Pseudomonadota</taxon>
        <taxon>Betaproteobacteria</taxon>
        <taxon>Rhodocyclales</taxon>
        <taxon>Rhodocyclaceae</taxon>
        <taxon>Aromatoleum</taxon>
    </lineage>
</organism>
<dbReference type="SUPFAM" id="SSF53474">
    <property type="entry name" value="alpha/beta-Hydrolases"/>
    <property type="match status" value="1"/>
</dbReference>
<evidence type="ECO:0000313" key="3">
    <source>
        <dbReference type="EMBL" id="NMF90968.1"/>
    </source>
</evidence>
<dbReference type="EMBL" id="WTVR01000059">
    <property type="protein sequence ID" value="NMF90968.1"/>
    <property type="molecule type" value="Genomic_DNA"/>
</dbReference>
<gene>
    <name evidence="3" type="ORF">GPA26_21120</name>
</gene>